<accession>A0A1W1BRU7</accession>
<evidence type="ECO:0000256" key="2">
    <source>
        <dbReference type="ARBA" id="ARBA00023002"/>
    </source>
</evidence>
<keyword evidence="2 4" id="KW-0560">Oxidoreductase</keyword>
<dbReference type="Gene3D" id="3.30.1060.10">
    <property type="entry name" value="Peptide methionine sulphoxide reductase MsrA"/>
    <property type="match status" value="1"/>
</dbReference>
<dbReference type="NCBIfam" id="TIGR00401">
    <property type="entry name" value="msrA"/>
    <property type="match status" value="1"/>
</dbReference>
<evidence type="ECO:0000313" key="4">
    <source>
        <dbReference type="EMBL" id="SFV56290.1"/>
    </source>
</evidence>
<dbReference type="PANTHER" id="PTHR43774">
    <property type="entry name" value="PEPTIDE METHIONINE SULFOXIDE REDUCTASE"/>
    <property type="match status" value="1"/>
</dbReference>
<reference evidence="4" key="1">
    <citation type="submission" date="2016-10" db="EMBL/GenBank/DDBJ databases">
        <authorList>
            <person name="de Groot N.N."/>
        </authorList>
    </citation>
    <scope>NUCLEOTIDE SEQUENCE</scope>
</reference>
<dbReference type="PANTHER" id="PTHR43774:SF1">
    <property type="entry name" value="PEPTIDE METHIONINE SULFOXIDE REDUCTASE MSRA 2"/>
    <property type="match status" value="1"/>
</dbReference>
<sequence length="179" mass="20118">MKNEKRIVLGGGCFWCIEAVYRNVKGVSSAVSAYAGGVRSNPSYENVCSGATGHAEVVDIRYDEDVISLEDILDIFFEIHNPTTLNAQGADRGTQYRSVIYYATEAEKESIENSINKHQKDFAQKIVTEVSALPEVYPAEAYHQNYYNRNKSQGYCQVIIAPKLEKFIAKFPEKLVEMC</sequence>
<gene>
    <name evidence="4" type="ORF">MNB_SM-5-1236</name>
</gene>
<dbReference type="EMBL" id="FPHH01000038">
    <property type="protein sequence ID" value="SFV56290.1"/>
    <property type="molecule type" value="Genomic_DNA"/>
</dbReference>
<proteinExistence type="inferred from homology"/>
<dbReference type="InterPro" id="IPR036509">
    <property type="entry name" value="Met_Sox_Rdtase_MsrA_sf"/>
</dbReference>
<dbReference type="Pfam" id="PF01625">
    <property type="entry name" value="PMSR"/>
    <property type="match status" value="1"/>
</dbReference>
<organism evidence="4">
    <name type="scientific">hydrothermal vent metagenome</name>
    <dbReference type="NCBI Taxonomy" id="652676"/>
    <lineage>
        <taxon>unclassified sequences</taxon>
        <taxon>metagenomes</taxon>
        <taxon>ecological metagenomes</taxon>
    </lineage>
</organism>
<feature type="domain" description="Peptide methionine sulphoxide reductase MsrA" evidence="3">
    <location>
        <begin position="7"/>
        <end position="157"/>
    </location>
</feature>
<protein>
    <recommendedName>
        <fullName evidence="1">peptide-methionine (S)-S-oxide reductase</fullName>
        <ecNumber evidence="1">1.8.4.11</ecNumber>
    </recommendedName>
</protein>
<dbReference type="HAMAP" id="MF_01401">
    <property type="entry name" value="MsrA"/>
    <property type="match status" value="1"/>
</dbReference>
<dbReference type="EC" id="1.8.4.11" evidence="1"/>
<name>A0A1W1BRU7_9ZZZZ</name>
<evidence type="ECO:0000259" key="3">
    <source>
        <dbReference type="Pfam" id="PF01625"/>
    </source>
</evidence>
<dbReference type="AlphaFoldDB" id="A0A1W1BRU7"/>
<dbReference type="GO" id="GO:0008113">
    <property type="term" value="F:peptide-methionine (S)-S-oxide reductase activity"/>
    <property type="evidence" value="ECO:0007669"/>
    <property type="project" value="UniProtKB-EC"/>
</dbReference>
<evidence type="ECO:0000256" key="1">
    <source>
        <dbReference type="ARBA" id="ARBA00012502"/>
    </source>
</evidence>
<dbReference type="SUPFAM" id="SSF55068">
    <property type="entry name" value="Peptide methionine sulfoxide reductase"/>
    <property type="match status" value="1"/>
</dbReference>
<dbReference type="InterPro" id="IPR002569">
    <property type="entry name" value="Met_Sox_Rdtase_MsrA_dom"/>
</dbReference>